<feature type="compositionally biased region" description="Basic and acidic residues" evidence="1">
    <location>
        <begin position="178"/>
        <end position="205"/>
    </location>
</feature>
<dbReference type="InterPro" id="IPR011990">
    <property type="entry name" value="TPR-like_helical_dom_sf"/>
</dbReference>
<name>A0ABR9V698_9CHRO</name>
<evidence type="ECO:0000313" key="2">
    <source>
        <dbReference type="EMBL" id="MBE9223059.1"/>
    </source>
</evidence>
<feature type="region of interest" description="Disordered" evidence="1">
    <location>
        <begin position="178"/>
        <end position="219"/>
    </location>
</feature>
<organism evidence="2 3">
    <name type="scientific">Cyanobacterium stanieri LEGE 03274</name>
    <dbReference type="NCBI Taxonomy" id="1828756"/>
    <lineage>
        <taxon>Bacteria</taxon>
        <taxon>Bacillati</taxon>
        <taxon>Cyanobacteriota</taxon>
        <taxon>Cyanophyceae</taxon>
        <taxon>Oscillatoriophycideae</taxon>
        <taxon>Chroococcales</taxon>
        <taxon>Geminocystaceae</taxon>
        <taxon>Cyanobacterium</taxon>
    </lineage>
</organism>
<proteinExistence type="predicted"/>
<evidence type="ECO:0000256" key="1">
    <source>
        <dbReference type="SAM" id="MobiDB-lite"/>
    </source>
</evidence>
<evidence type="ECO:0008006" key="4">
    <source>
        <dbReference type="Google" id="ProtNLM"/>
    </source>
</evidence>
<dbReference type="Gene3D" id="1.25.40.10">
    <property type="entry name" value="Tetratricopeptide repeat domain"/>
    <property type="match status" value="1"/>
</dbReference>
<dbReference type="EMBL" id="JADEWC010000022">
    <property type="protein sequence ID" value="MBE9223059.1"/>
    <property type="molecule type" value="Genomic_DNA"/>
</dbReference>
<dbReference type="Proteomes" id="UP000654604">
    <property type="component" value="Unassembled WGS sequence"/>
</dbReference>
<gene>
    <name evidence="2" type="ORF">IQ215_10165</name>
</gene>
<reference evidence="2 3" key="1">
    <citation type="submission" date="2020-10" db="EMBL/GenBank/DDBJ databases">
        <authorList>
            <person name="Castelo-Branco R."/>
            <person name="Eusebio N."/>
            <person name="Adriana R."/>
            <person name="Vieira A."/>
            <person name="Brugerolle De Fraissinette N."/>
            <person name="Rezende De Castro R."/>
            <person name="Schneider M.P."/>
            <person name="Vasconcelos V."/>
            <person name="Leao P.N."/>
        </authorList>
    </citation>
    <scope>NUCLEOTIDE SEQUENCE [LARGE SCALE GENOMIC DNA]</scope>
    <source>
        <strain evidence="2 3">LEGE 03274</strain>
    </source>
</reference>
<keyword evidence="3" id="KW-1185">Reference proteome</keyword>
<dbReference type="RefSeq" id="WP_193801204.1">
    <property type="nucleotide sequence ID" value="NZ_JADEWC010000022.1"/>
</dbReference>
<protein>
    <recommendedName>
        <fullName evidence="4">Tetratricopeptide repeat protein</fullName>
    </recommendedName>
</protein>
<evidence type="ECO:0000313" key="3">
    <source>
        <dbReference type="Proteomes" id="UP000654604"/>
    </source>
</evidence>
<comment type="caution">
    <text evidence="2">The sequence shown here is derived from an EMBL/GenBank/DDBJ whole genome shotgun (WGS) entry which is preliminary data.</text>
</comment>
<sequence>MQENFKDSEIKHFIKLKKKYKAQTYKSESLSSPLYPILIKIDSDDELMRKNHHQNTTDVDAIDEIQWLEDHRLYETLVIYYEKLYEKTKKTWIITQICGCLRKLGNPEEVLKLTDDFLKKKVYADARVKSAILTTRGGAFLDLGNLSMAEQCGLEAMKLYESYQAHFFLSNVYAKKKSEQDKSEENFIKSEQHFKRGTEIKDRIDRRRKKKRKNQDEQS</sequence>
<accession>A0ABR9V698</accession>